<dbReference type="AlphaFoldDB" id="A0A7J7I7A4"/>
<keyword evidence="6" id="KW-1185">Reference proteome</keyword>
<dbReference type="EMBL" id="JACBKZ010000001">
    <property type="protein sequence ID" value="KAF5960018.1"/>
    <property type="molecule type" value="Genomic_DNA"/>
</dbReference>
<dbReference type="PROSITE" id="PS51846">
    <property type="entry name" value="CNNM"/>
    <property type="match status" value="1"/>
</dbReference>
<evidence type="ECO:0000313" key="6">
    <source>
        <dbReference type="Proteomes" id="UP000593564"/>
    </source>
</evidence>
<dbReference type="InterPro" id="IPR045095">
    <property type="entry name" value="ACDP"/>
</dbReference>
<evidence type="ECO:0000259" key="4">
    <source>
        <dbReference type="PROSITE" id="PS51846"/>
    </source>
</evidence>
<evidence type="ECO:0000256" key="2">
    <source>
        <dbReference type="SAM" id="MobiDB-lite"/>
    </source>
</evidence>
<feature type="transmembrane region" description="Helical" evidence="3">
    <location>
        <begin position="161"/>
        <end position="187"/>
    </location>
</feature>
<dbReference type="GO" id="GO:0005737">
    <property type="term" value="C:cytoplasm"/>
    <property type="evidence" value="ECO:0007669"/>
    <property type="project" value="TreeGrafter"/>
</dbReference>
<comment type="caution">
    <text evidence="5">The sequence shown here is derived from an EMBL/GenBank/DDBJ whole genome shotgun (WGS) entry which is preliminary data.</text>
</comment>
<dbReference type="GO" id="GO:0030026">
    <property type="term" value="P:intracellular manganese ion homeostasis"/>
    <property type="evidence" value="ECO:0007669"/>
    <property type="project" value="TreeGrafter"/>
</dbReference>
<feature type="region of interest" description="Disordered" evidence="2">
    <location>
        <begin position="38"/>
        <end position="79"/>
    </location>
</feature>
<dbReference type="Proteomes" id="UP000593564">
    <property type="component" value="Unassembled WGS sequence"/>
</dbReference>
<protein>
    <recommendedName>
        <fullName evidence="4">CNNM transmembrane domain-containing protein</fullName>
    </recommendedName>
</protein>
<dbReference type="GO" id="GO:0010960">
    <property type="term" value="P:magnesium ion homeostasis"/>
    <property type="evidence" value="ECO:0007669"/>
    <property type="project" value="InterPro"/>
</dbReference>
<dbReference type="GO" id="GO:0016020">
    <property type="term" value="C:membrane"/>
    <property type="evidence" value="ECO:0007669"/>
    <property type="project" value="UniProtKB-UniRule"/>
</dbReference>
<keyword evidence="1 3" id="KW-0812">Transmembrane</keyword>
<evidence type="ECO:0000313" key="5">
    <source>
        <dbReference type="EMBL" id="KAF5960018.1"/>
    </source>
</evidence>
<feature type="transmembrane region" description="Helical" evidence="3">
    <location>
        <begin position="199"/>
        <end position="223"/>
    </location>
</feature>
<feature type="transmembrane region" description="Helical" evidence="3">
    <location>
        <begin position="135"/>
        <end position="155"/>
    </location>
</feature>
<sequence length="231" mass="25495">MQISEPLERERELYRIPSLKLVEEVRGLVQSLHTRGTKLVGKGGRGSAERVEGGGRLPATLGGPQTTHPSWPTTKSGLQGRKSGLQGGKLVYTPVPPSRQRVLLWDSCLSALSILRSSPRPVSPKTGRMRRRFSPLLRINTYFYVPSSYAMPWQWRYVSFLALPIFLDALLPAWGAILISVSLILAFGEIIPQAVCSRYGLSVGAKLSVVVRLLVIVVFPIAYPISKVICF</sequence>
<evidence type="ECO:0000256" key="3">
    <source>
        <dbReference type="SAM" id="Phobius"/>
    </source>
</evidence>
<reference evidence="5 6" key="2">
    <citation type="submission" date="2020-07" db="EMBL/GenBank/DDBJ databases">
        <title>Genome assembly of wild tea tree DASZ reveals pedigree and selection history of tea varieties.</title>
        <authorList>
            <person name="Zhang W."/>
        </authorList>
    </citation>
    <scope>NUCLEOTIDE SEQUENCE [LARGE SCALE GENOMIC DNA]</scope>
    <source>
        <strain evidence="6">cv. G240</strain>
        <tissue evidence="5">Leaf</tissue>
    </source>
</reference>
<accession>A0A7J7I7A4</accession>
<feature type="domain" description="CNNM transmembrane" evidence="4">
    <location>
        <begin position="162"/>
        <end position="231"/>
    </location>
</feature>
<keyword evidence="1 3" id="KW-1133">Transmembrane helix</keyword>
<dbReference type="PANTHER" id="PTHR12064">
    <property type="entry name" value="METAL TRANSPORTER CNNM"/>
    <property type="match status" value="1"/>
</dbReference>
<proteinExistence type="predicted"/>
<organism evidence="5 6">
    <name type="scientific">Camellia sinensis</name>
    <name type="common">Tea plant</name>
    <name type="synonym">Thea sinensis</name>
    <dbReference type="NCBI Taxonomy" id="4442"/>
    <lineage>
        <taxon>Eukaryota</taxon>
        <taxon>Viridiplantae</taxon>
        <taxon>Streptophyta</taxon>
        <taxon>Embryophyta</taxon>
        <taxon>Tracheophyta</taxon>
        <taxon>Spermatophyta</taxon>
        <taxon>Magnoliopsida</taxon>
        <taxon>eudicotyledons</taxon>
        <taxon>Gunneridae</taxon>
        <taxon>Pentapetalae</taxon>
        <taxon>asterids</taxon>
        <taxon>Ericales</taxon>
        <taxon>Theaceae</taxon>
        <taxon>Camellia</taxon>
    </lineage>
</organism>
<gene>
    <name evidence="5" type="ORF">HYC85_001227</name>
</gene>
<keyword evidence="1 3" id="KW-0472">Membrane</keyword>
<dbReference type="PANTHER" id="PTHR12064:SF36">
    <property type="entry name" value="DOMAIN-CONTAINING PROTEIN, PUTATIVE, EXPRESSED-RELATED"/>
    <property type="match status" value="1"/>
</dbReference>
<name>A0A7J7I7A4_CAMSI</name>
<dbReference type="Pfam" id="PF01595">
    <property type="entry name" value="CNNM"/>
    <property type="match status" value="1"/>
</dbReference>
<reference evidence="6" key="1">
    <citation type="journal article" date="2020" name="Nat. Commun.">
        <title>Genome assembly of wild tea tree DASZ reveals pedigree and selection history of tea varieties.</title>
        <authorList>
            <person name="Zhang W."/>
            <person name="Zhang Y."/>
            <person name="Qiu H."/>
            <person name="Guo Y."/>
            <person name="Wan H."/>
            <person name="Zhang X."/>
            <person name="Scossa F."/>
            <person name="Alseekh S."/>
            <person name="Zhang Q."/>
            <person name="Wang P."/>
            <person name="Xu L."/>
            <person name="Schmidt M.H."/>
            <person name="Jia X."/>
            <person name="Li D."/>
            <person name="Zhu A."/>
            <person name="Guo F."/>
            <person name="Chen W."/>
            <person name="Ni D."/>
            <person name="Usadel B."/>
            <person name="Fernie A.R."/>
            <person name="Wen W."/>
        </authorList>
    </citation>
    <scope>NUCLEOTIDE SEQUENCE [LARGE SCALE GENOMIC DNA]</scope>
    <source>
        <strain evidence="6">cv. G240</strain>
    </source>
</reference>
<evidence type="ECO:0000256" key="1">
    <source>
        <dbReference type="PROSITE-ProRule" id="PRU01193"/>
    </source>
</evidence>
<dbReference type="InterPro" id="IPR002550">
    <property type="entry name" value="CNNM"/>
</dbReference>
<feature type="compositionally biased region" description="Polar residues" evidence="2">
    <location>
        <begin position="63"/>
        <end position="77"/>
    </location>
</feature>